<name>A0AAN9PU07_CLITE</name>
<sequence>MTFNSAAAGDFYAPVPTRGPGLTQARCMPVLLTSSETVKRKRGRPKKHRPNDTMSSGFPTSDASPAPAASAAASLNQAGGSGAFRPGPPADSAKPVSTGKKRGRPKGSVNKNKNNTEASSSSSGPRSELTPHLLLVNAGEDISSKIIALAHANARNFCILSAIGSISNVTLRQPSIAGGTVTYEGRFEIITLRGSLVYAKKGNDLQQSAGGLSVSLSGPEGNVLGGGVAGLLVAASTVQIVLGSFVGDGSNSSMSEKKIMGSCRNFFEIRVVTGLIAVLLVL</sequence>
<dbReference type="InterPro" id="IPR039605">
    <property type="entry name" value="AHL"/>
</dbReference>
<dbReference type="EMBL" id="JAYKXN010000002">
    <property type="protein sequence ID" value="KAK7310656.1"/>
    <property type="molecule type" value="Genomic_DNA"/>
</dbReference>
<evidence type="ECO:0000256" key="1">
    <source>
        <dbReference type="ARBA" id="ARBA00023015"/>
    </source>
</evidence>
<dbReference type="SUPFAM" id="SSF117856">
    <property type="entry name" value="AF0104/ALDC/Ptd012-like"/>
    <property type="match status" value="1"/>
</dbReference>
<evidence type="ECO:0000256" key="2">
    <source>
        <dbReference type="ARBA" id="ARBA00023125"/>
    </source>
</evidence>
<keyword evidence="3 5" id="KW-0804">Transcription</keyword>
<protein>
    <recommendedName>
        <fullName evidence="5">AT-hook motif nuclear-localized protein</fullName>
    </recommendedName>
</protein>
<comment type="subcellular location">
    <subcellularLocation>
        <location evidence="5">Nucleus</location>
    </subcellularLocation>
</comment>
<dbReference type="Proteomes" id="UP001359559">
    <property type="component" value="Unassembled WGS sequence"/>
</dbReference>
<dbReference type="CDD" id="cd11378">
    <property type="entry name" value="DUF296"/>
    <property type="match status" value="1"/>
</dbReference>
<evidence type="ECO:0000256" key="6">
    <source>
        <dbReference type="SAM" id="MobiDB-lite"/>
    </source>
</evidence>
<keyword evidence="2 5" id="KW-0238">DNA-binding</keyword>
<dbReference type="Gene3D" id="3.30.1330.80">
    <property type="entry name" value="Hypothetical protein, similar to alpha- acetolactate decarboxylase, domain 2"/>
    <property type="match status" value="1"/>
</dbReference>
<dbReference type="Pfam" id="PF03479">
    <property type="entry name" value="PCC"/>
    <property type="match status" value="1"/>
</dbReference>
<evidence type="ECO:0000259" key="7">
    <source>
        <dbReference type="PROSITE" id="PS51742"/>
    </source>
</evidence>
<organism evidence="8 9">
    <name type="scientific">Clitoria ternatea</name>
    <name type="common">Butterfly pea</name>
    <dbReference type="NCBI Taxonomy" id="43366"/>
    <lineage>
        <taxon>Eukaryota</taxon>
        <taxon>Viridiplantae</taxon>
        <taxon>Streptophyta</taxon>
        <taxon>Embryophyta</taxon>
        <taxon>Tracheophyta</taxon>
        <taxon>Spermatophyta</taxon>
        <taxon>Magnoliopsida</taxon>
        <taxon>eudicotyledons</taxon>
        <taxon>Gunneridae</taxon>
        <taxon>Pentapetalae</taxon>
        <taxon>rosids</taxon>
        <taxon>fabids</taxon>
        <taxon>Fabales</taxon>
        <taxon>Fabaceae</taxon>
        <taxon>Papilionoideae</taxon>
        <taxon>50 kb inversion clade</taxon>
        <taxon>NPAAA clade</taxon>
        <taxon>indigoferoid/millettioid clade</taxon>
        <taxon>Phaseoleae</taxon>
        <taxon>Clitoria</taxon>
    </lineage>
</organism>
<evidence type="ECO:0000313" key="8">
    <source>
        <dbReference type="EMBL" id="KAK7310656.1"/>
    </source>
</evidence>
<comment type="caution">
    <text evidence="8">The sequence shown here is derived from an EMBL/GenBank/DDBJ whole genome shotgun (WGS) entry which is preliminary data.</text>
</comment>
<feature type="compositionally biased region" description="Basic residues" evidence="6">
    <location>
        <begin position="39"/>
        <end position="49"/>
    </location>
</feature>
<keyword evidence="4 5" id="KW-0539">Nucleus</keyword>
<dbReference type="PANTHER" id="PTHR31500">
    <property type="entry name" value="AT-HOOK MOTIF NUCLEAR-LOCALIZED PROTEIN 9"/>
    <property type="match status" value="1"/>
</dbReference>
<dbReference type="AlphaFoldDB" id="A0AAN9PU07"/>
<gene>
    <name evidence="8" type="ORF">RJT34_08289</name>
</gene>
<evidence type="ECO:0000256" key="3">
    <source>
        <dbReference type="ARBA" id="ARBA00023163"/>
    </source>
</evidence>
<proteinExistence type="predicted"/>
<feature type="compositionally biased region" description="Low complexity" evidence="6">
    <location>
        <begin position="59"/>
        <end position="78"/>
    </location>
</feature>
<evidence type="ECO:0000313" key="9">
    <source>
        <dbReference type="Proteomes" id="UP001359559"/>
    </source>
</evidence>
<dbReference type="InterPro" id="IPR005175">
    <property type="entry name" value="PPC_dom"/>
</dbReference>
<dbReference type="PANTHER" id="PTHR31500:SF57">
    <property type="entry name" value="AT-HOOK MOTIF NUCLEAR-LOCALIZED PROTEIN 10"/>
    <property type="match status" value="1"/>
</dbReference>
<dbReference type="GO" id="GO:0005634">
    <property type="term" value="C:nucleus"/>
    <property type="evidence" value="ECO:0007669"/>
    <property type="project" value="UniProtKB-SubCell"/>
</dbReference>
<reference evidence="8 9" key="1">
    <citation type="submission" date="2024-01" db="EMBL/GenBank/DDBJ databases">
        <title>The genomes of 5 underutilized Papilionoideae crops provide insights into root nodulation and disease resistance.</title>
        <authorList>
            <person name="Yuan L."/>
        </authorList>
    </citation>
    <scope>NUCLEOTIDE SEQUENCE [LARGE SCALE GENOMIC DNA]</scope>
    <source>
        <strain evidence="8">LY-2023</strain>
        <tissue evidence="8">Leaf</tissue>
    </source>
</reference>
<keyword evidence="1 5" id="KW-0805">Transcription regulation</keyword>
<feature type="compositionally biased region" description="Polar residues" evidence="6">
    <location>
        <begin position="109"/>
        <end position="118"/>
    </location>
</feature>
<accession>A0AAN9PU07</accession>
<comment type="domain">
    <text evidence="5">The PPC domain mediates interactions between AHL proteins.</text>
</comment>
<evidence type="ECO:0000256" key="5">
    <source>
        <dbReference type="RuleBase" id="RU367031"/>
    </source>
</evidence>
<feature type="region of interest" description="Disordered" evidence="6">
    <location>
        <begin position="1"/>
        <end position="129"/>
    </location>
</feature>
<comment type="function">
    <text evidence="5">Transcription factor that specifically binds AT-rich DNA sequences related to the nuclear matrix attachment regions (MARs).</text>
</comment>
<dbReference type="GO" id="GO:0003680">
    <property type="term" value="F:minor groove of adenine-thymine-rich DNA binding"/>
    <property type="evidence" value="ECO:0007669"/>
    <property type="project" value="UniProtKB-UniRule"/>
</dbReference>
<keyword evidence="9" id="KW-1185">Reference proteome</keyword>
<feature type="domain" description="PPC" evidence="7">
    <location>
        <begin position="126"/>
        <end position="266"/>
    </location>
</feature>
<evidence type="ECO:0000256" key="4">
    <source>
        <dbReference type="ARBA" id="ARBA00023242"/>
    </source>
</evidence>
<dbReference type="PROSITE" id="PS51742">
    <property type="entry name" value="PPC"/>
    <property type="match status" value="1"/>
</dbReference>